<feature type="binding site" evidence="3">
    <location>
        <position position="253"/>
    </location>
    <ligand>
        <name>shikimate</name>
        <dbReference type="ChEBI" id="CHEBI:36208"/>
    </ligand>
</feature>
<dbReference type="InterPro" id="IPR022893">
    <property type="entry name" value="Shikimate_DH_fam"/>
</dbReference>
<comment type="function">
    <text evidence="3">Involved in the biosynthesis of the chorismate, which leads to the biosynthesis of aromatic amino acids. Catalyzes the reversible NADPH linked reduction of 3-dehydroshikimate (DHSA) to yield shikimate (SA).</text>
</comment>
<dbReference type="Gene3D" id="3.40.50.10860">
    <property type="entry name" value="Leucine Dehydrogenase, chain A, domain 1"/>
    <property type="match status" value="1"/>
</dbReference>
<feature type="binding site" evidence="3">
    <location>
        <position position="61"/>
    </location>
    <ligand>
        <name>shikimate</name>
        <dbReference type="ChEBI" id="CHEBI:36208"/>
    </ligand>
</feature>
<dbReference type="CDD" id="cd01065">
    <property type="entry name" value="NAD_bind_Shikimate_DH"/>
    <property type="match status" value="1"/>
</dbReference>
<dbReference type="SUPFAM" id="SSF53223">
    <property type="entry name" value="Aminoacid dehydrogenase-like, N-terminal domain"/>
    <property type="match status" value="1"/>
</dbReference>
<keyword evidence="3" id="KW-0521">NADP</keyword>
<dbReference type="InterPro" id="IPR036291">
    <property type="entry name" value="NAD(P)-bd_dom_sf"/>
</dbReference>
<evidence type="ECO:0000313" key="5">
    <source>
        <dbReference type="EMBL" id="GAA2625314.1"/>
    </source>
</evidence>
<gene>
    <name evidence="3" type="primary">aroE</name>
    <name evidence="5" type="ORF">GCM10010411_72450</name>
</gene>
<feature type="binding site" evidence="3">
    <location>
        <position position="246"/>
    </location>
    <ligand>
        <name>NADP(+)</name>
        <dbReference type="ChEBI" id="CHEBI:58349"/>
    </ligand>
</feature>
<dbReference type="InterPro" id="IPR046346">
    <property type="entry name" value="Aminoacid_DH-like_N_sf"/>
</dbReference>
<name>A0ABN3QFV7_9ACTN</name>
<comment type="pathway">
    <text evidence="1 3">Metabolic intermediate biosynthesis; chorismate biosynthesis; chorismate from D-erythrose 4-phosphate and phosphoenolpyruvate: step 4/7.</text>
</comment>
<evidence type="ECO:0000259" key="4">
    <source>
        <dbReference type="Pfam" id="PF08501"/>
    </source>
</evidence>
<keyword evidence="6" id="KW-1185">Reference proteome</keyword>
<dbReference type="SUPFAM" id="SSF51735">
    <property type="entry name" value="NAD(P)-binding Rossmann-fold domains"/>
    <property type="match status" value="1"/>
</dbReference>
<feature type="binding site" evidence="3">
    <location>
        <position position="77"/>
    </location>
    <ligand>
        <name>NADP(+)</name>
        <dbReference type="ChEBI" id="CHEBI:58349"/>
    </ligand>
</feature>
<keyword evidence="3" id="KW-0560">Oxidoreductase</keyword>
<organism evidence="5 6">
    <name type="scientific">Actinomadura fulvescens</name>
    <dbReference type="NCBI Taxonomy" id="46160"/>
    <lineage>
        <taxon>Bacteria</taxon>
        <taxon>Bacillati</taxon>
        <taxon>Actinomycetota</taxon>
        <taxon>Actinomycetes</taxon>
        <taxon>Streptosporangiales</taxon>
        <taxon>Thermomonosporaceae</taxon>
        <taxon>Actinomadura</taxon>
    </lineage>
</organism>
<comment type="caution">
    <text evidence="3">Lacks conserved residue(s) required for the propagation of feature annotation.</text>
</comment>
<feature type="domain" description="Shikimate dehydrogenase substrate binding N-terminal" evidence="4">
    <location>
        <begin position="6"/>
        <end position="88"/>
    </location>
</feature>
<dbReference type="RefSeq" id="WP_344547006.1">
    <property type="nucleotide sequence ID" value="NZ_BAAATD010000012.1"/>
</dbReference>
<dbReference type="Gene3D" id="3.40.50.720">
    <property type="entry name" value="NAD(P)-binding Rossmann-like Domain"/>
    <property type="match status" value="1"/>
</dbReference>
<dbReference type="EC" id="1.1.1.25" evidence="3"/>
<feature type="binding site" evidence="3">
    <location>
        <position position="223"/>
    </location>
    <ligand>
        <name>NADP(+)</name>
        <dbReference type="ChEBI" id="CHEBI:58349"/>
    </ligand>
</feature>
<dbReference type="PANTHER" id="PTHR21089">
    <property type="entry name" value="SHIKIMATE DEHYDROGENASE"/>
    <property type="match status" value="1"/>
</dbReference>
<feature type="binding site" evidence="3">
    <location>
        <begin position="127"/>
        <end position="131"/>
    </location>
    <ligand>
        <name>NADP(+)</name>
        <dbReference type="ChEBI" id="CHEBI:58349"/>
    </ligand>
</feature>
<sequence length="288" mass="31911">MGYAALIGDPIKHSVAPLMHQHFAELSHMDFQYLKIRVSVDDLASSVAAMRLLGFSGCNITLPHKEDVARFVDRLEEPALLCGAVNTIVFKGNETVGFNTDWIGIVKALIFLGFPEKAARGRAVILGSGGAARAAIYALQQLKYEWITVLYVDPPDRKTARLLGQSKQLGVDMRTYDYLERVIDTAELVCNMTSAGMAGMSPSPFVLTRLDGINLEQKFFLDAVFNPVQTPMVQYFEQRGSVIVDGVWMTIFQGIPAFEAWNGKELELSRVQINELYMLMVNAIGIQA</sequence>
<evidence type="ECO:0000256" key="2">
    <source>
        <dbReference type="ARBA" id="ARBA00023141"/>
    </source>
</evidence>
<reference evidence="5 6" key="1">
    <citation type="journal article" date="2019" name="Int. J. Syst. Evol. Microbiol.">
        <title>The Global Catalogue of Microorganisms (GCM) 10K type strain sequencing project: providing services to taxonomists for standard genome sequencing and annotation.</title>
        <authorList>
            <consortium name="The Broad Institute Genomics Platform"/>
            <consortium name="The Broad Institute Genome Sequencing Center for Infectious Disease"/>
            <person name="Wu L."/>
            <person name="Ma J."/>
        </authorList>
    </citation>
    <scope>NUCLEOTIDE SEQUENCE [LARGE SCALE GENOMIC DNA]</scope>
    <source>
        <strain evidence="5 6">JCM 6833</strain>
    </source>
</reference>
<comment type="similarity">
    <text evidence="3">Belongs to the shikimate dehydrogenase family.</text>
</comment>
<feature type="active site" description="Proton acceptor" evidence="3">
    <location>
        <position position="65"/>
    </location>
</feature>
<proteinExistence type="inferred from homology"/>
<comment type="catalytic activity">
    <reaction evidence="3">
        <text>shikimate + NADP(+) = 3-dehydroshikimate + NADPH + H(+)</text>
        <dbReference type="Rhea" id="RHEA:17737"/>
        <dbReference type="ChEBI" id="CHEBI:15378"/>
        <dbReference type="ChEBI" id="CHEBI:16630"/>
        <dbReference type="ChEBI" id="CHEBI:36208"/>
        <dbReference type="ChEBI" id="CHEBI:57783"/>
        <dbReference type="ChEBI" id="CHEBI:58349"/>
        <dbReference type="EC" id="1.1.1.25"/>
    </reaction>
</comment>
<comment type="caution">
    <text evidence="5">The sequence shown here is derived from an EMBL/GenBank/DDBJ whole genome shotgun (WGS) entry which is preliminary data.</text>
</comment>
<evidence type="ECO:0000313" key="6">
    <source>
        <dbReference type="Proteomes" id="UP001501509"/>
    </source>
</evidence>
<dbReference type="Proteomes" id="UP001501509">
    <property type="component" value="Unassembled WGS sequence"/>
</dbReference>
<keyword evidence="3" id="KW-0028">Amino-acid biosynthesis</keyword>
<evidence type="ECO:0000256" key="3">
    <source>
        <dbReference type="HAMAP-Rule" id="MF_00222"/>
    </source>
</evidence>
<protein>
    <recommendedName>
        <fullName evidence="3">Shikimate dehydrogenase (NADP(+))</fullName>
        <shortName evidence="3">SDH</shortName>
        <ecNumber evidence="3">1.1.1.25</ecNumber>
    </recommendedName>
</protein>
<dbReference type="EMBL" id="BAAATD010000012">
    <property type="protein sequence ID" value="GAA2625314.1"/>
    <property type="molecule type" value="Genomic_DNA"/>
</dbReference>
<dbReference type="InterPro" id="IPR013708">
    <property type="entry name" value="Shikimate_DH-bd_N"/>
</dbReference>
<feature type="binding site" evidence="3">
    <location>
        <position position="86"/>
    </location>
    <ligand>
        <name>shikimate</name>
        <dbReference type="ChEBI" id="CHEBI:36208"/>
    </ligand>
</feature>
<dbReference type="Pfam" id="PF08501">
    <property type="entry name" value="Shikimate_dh_N"/>
    <property type="match status" value="1"/>
</dbReference>
<dbReference type="PANTHER" id="PTHR21089:SF1">
    <property type="entry name" value="BIFUNCTIONAL 3-DEHYDROQUINATE DEHYDRATASE_SHIKIMATE DEHYDROGENASE, CHLOROPLASTIC"/>
    <property type="match status" value="1"/>
</dbReference>
<keyword evidence="2 3" id="KW-0057">Aromatic amino acid biosynthesis</keyword>
<feature type="binding site" evidence="3">
    <location>
        <position position="101"/>
    </location>
    <ligand>
        <name>shikimate</name>
        <dbReference type="ChEBI" id="CHEBI:36208"/>
    </ligand>
</feature>
<comment type="subunit">
    <text evidence="3">Homodimer.</text>
</comment>
<dbReference type="HAMAP" id="MF_00222">
    <property type="entry name" value="Shikimate_DH_AroE"/>
    <property type="match status" value="1"/>
</dbReference>
<accession>A0ABN3QFV7</accession>
<evidence type="ECO:0000256" key="1">
    <source>
        <dbReference type="ARBA" id="ARBA00004871"/>
    </source>
</evidence>